<reference evidence="7" key="1">
    <citation type="submission" date="2018-09" db="EMBL/GenBank/DDBJ databases">
        <authorList>
            <person name="Tuo L."/>
        </authorList>
    </citation>
    <scope>NUCLEOTIDE SEQUENCE [LARGE SCALE GENOMIC DNA]</scope>
    <source>
        <strain evidence="7">M2BS4Y-1</strain>
    </source>
</reference>
<gene>
    <name evidence="6" type="ORF">D3218_12345</name>
</gene>
<evidence type="ECO:0000313" key="6">
    <source>
        <dbReference type="EMBL" id="RIY00081.1"/>
    </source>
</evidence>
<dbReference type="InterPro" id="IPR011006">
    <property type="entry name" value="CheY-like_superfamily"/>
</dbReference>
<keyword evidence="1 4" id="KW-0597">Phosphoprotein</keyword>
<dbReference type="EMBL" id="QYRN01000006">
    <property type="protein sequence ID" value="RIY00081.1"/>
    <property type="molecule type" value="Genomic_DNA"/>
</dbReference>
<feature type="modified residue" description="4-aspartylphosphate" evidence="4">
    <location>
        <position position="62"/>
    </location>
</feature>
<comment type="caution">
    <text evidence="6">The sequence shown here is derived from an EMBL/GenBank/DDBJ whole genome shotgun (WGS) entry which is preliminary data.</text>
</comment>
<dbReference type="AlphaFoldDB" id="A0A3A1WKU1"/>
<dbReference type="PANTHER" id="PTHR44591">
    <property type="entry name" value="STRESS RESPONSE REGULATOR PROTEIN 1"/>
    <property type="match status" value="1"/>
</dbReference>
<dbReference type="PROSITE" id="PS50110">
    <property type="entry name" value="RESPONSE_REGULATORY"/>
    <property type="match status" value="1"/>
</dbReference>
<feature type="domain" description="Response regulatory" evidence="5">
    <location>
        <begin position="12"/>
        <end position="120"/>
    </location>
</feature>
<dbReference type="GO" id="GO:0000160">
    <property type="term" value="P:phosphorelay signal transduction system"/>
    <property type="evidence" value="ECO:0007669"/>
    <property type="project" value="InterPro"/>
</dbReference>
<evidence type="ECO:0000256" key="2">
    <source>
        <dbReference type="ARBA" id="ARBA00023015"/>
    </source>
</evidence>
<keyword evidence="3" id="KW-0804">Transcription</keyword>
<evidence type="ECO:0000256" key="4">
    <source>
        <dbReference type="PROSITE-ProRule" id="PRU00169"/>
    </source>
</evidence>
<evidence type="ECO:0000256" key="3">
    <source>
        <dbReference type="ARBA" id="ARBA00023163"/>
    </source>
</evidence>
<dbReference type="PANTHER" id="PTHR44591:SF3">
    <property type="entry name" value="RESPONSE REGULATORY DOMAIN-CONTAINING PROTEIN"/>
    <property type="match status" value="1"/>
</dbReference>
<proteinExistence type="predicted"/>
<dbReference type="Gene3D" id="3.40.50.2300">
    <property type="match status" value="1"/>
</dbReference>
<dbReference type="Pfam" id="PF00072">
    <property type="entry name" value="Response_reg"/>
    <property type="match status" value="1"/>
</dbReference>
<keyword evidence="7" id="KW-1185">Reference proteome</keyword>
<evidence type="ECO:0000256" key="1">
    <source>
        <dbReference type="ARBA" id="ARBA00022553"/>
    </source>
</evidence>
<dbReference type="Proteomes" id="UP000265750">
    <property type="component" value="Unassembled WGS sequence"/>
</dbReference>
<organism evidence="6 7">
    <name type="scientific">Aureimonas flava</name>
    <dbReference type="NCBI Taxonomy" id="2320271"/>
    <lineage>
        <taxon>Bacteria</taxon>
        <taxon>Pseudomonadati</taxon>
        <taxon>Pseudomonadota</taxon>
        <taxon>Alphaproteobacteria</taxon>
        <taxon>Hyphomicrobiales</taxon>
        <taxon>Aurantimonadaceae</taxon>
        <taxon>Aureimonas</taxon>
    </lineage>
</organism>
<dbReference type="SMART" id="SM00448">
    <property type="entry name" value="REC"/>
    <property type="match status" value="1"/>
</dbReference>
<sequence>MHEEMQAGSRKVVLVVDDEPLVRLNAVDMFEEMGFEVLEAADGAAALRVLERRPEVALLFSDCRMPGLSGPELARIVAEQYPQVRIVLVSGYVNVQKLDWPLLPKPYDANSLRKVAGDIAPAA</sequence>
<dbReference type="SUPFAM" id="SSF52172">
    <property type="entry name" value="CheY-like"/>
    <property type="match status" value="1"/>
</dbReference>
<accession>A0A3A1WKU1</accession>
<dbReference type="RefSeq" id="WP_119540392.1">
    <property type="nucleotide sequence ID" value="NZ_QYRN01000006.1"/>
</dbReference>
<dbReference type="InterPro" id="IPR001789">
    <property type="entry name" value="Sig_transdc_resp-reg_receiver"/>
</dbReference>
<protein>
    <submittedName>
        <fullName evidence="6">Response regulator</fullName>
    </submittedName>
</protein>
<evidence type="ECO:0000259" key="5">
    <source>
        <dbReference type="PROSITE" id="PS50110"/>
    </source>
</evidence>
<keyword evidence="2" id="KW-0805">Transcription regulation</keyword>
<dbReference type="OrthoDB" id="9784719at2"/>
<evidence type="ECO:0000313" key="7">
    <source>
        <dbReference type="Proteomes" id="UP000265750"/>
    </source>
</evidence>
<name>A0A3A1WKU1_9HYPH</name>
<dbReference type="InterPro" id="IPR050595">
    <property type="entry name" value="Bact_response_regulator"/>
</dbReference>